<dbReference type="EMBL" id="JADYXP020000004">
    <property type="protein sequence ID" value="KAL0126035.1"/>
    <property type="molecule type" value="Genomic_DNA"/>
</dbReference>
<proteinExistence type="predicted"/>
<feature type="compositionally biased region" description="Basic and acidic residues" evidence="1">
    <location>
        <begin position="50"/>
        <end position="67"/>
    </location>
</feature>
<feature type="region of interest" description="Disordered" evidence="1">
    <location>
        <begin position="49"/>
        <end position="79"/>
    </location>
</feature>
<sequence length="89" mass="10063">MLICFLAGYDGNKLCRPIHSFLFRSLPKTCGIHANVLCSRENNLKYRLARRGERENGSRVRSSERAPRSLIHTSSPGNVYSRVDCAKIP</sequence>
<reference evidence="2 3" key="1">
    <citation type="submission" date="2023-03" db="EMBL/GenBank/DDBJ databases">
        <title>High recombination rates correlate with genetic variation in Cardiocondyla obscurior ants.</title>
        <authorList>
            <person name="Errbii M."/>
        </authorList>
    </citation>
    <scope>NUCLEOTIDE SEQUENCE [LARGE SCALE GENOMIC DNA]</scope>
    <source>
        <strain evidence="2">Alpha-2009</strain>
        <tissue evidence="2">Whole body</tissue>
    </source>
</reference>
<protein>
    <submittedName>
        <fullName evidence="2">Uncharacterized protein</fullName>
    </submittedName>
</protein>
<comment type="caution">
    <text evidence="2">The sequence shown here is derived from an EMBL/GenBank/DDBJ whole genome shotgun (WGS) entry which is preliminary data.</text>
</comment>
<organism evidence="2 3">
    <name type="scientific">Cardiocondyla obscurior</name>
    <dbReference type="NCBI Taxonomy" id="286306"/>
    <lineage>
        <taxon>Eukaryota</taxon>
        <taxon>Metazoa</taxon>
        <taxon>Ecdysozoa</taxon>
        <taxon>Arthropoda</taxon>
        <taxon>Hexapoda</taxon>
        <taxon>Insecta</taxon>
        <taxon>Pterygota</taxon>
        <taxon>Neoptera</taxon>
        <taxon>Endopterygota</taxon>
        <taxon>Hymenoptera</taxon>
        <taxon>Apocrita</taxon>
        <taxon>Aculeata</taxon>
        <taxon>Formicoidea</taxon>
        <taxon>Formicidae</taxon>
        <taxon>Myrmicinae</taxon>
        <taxon>Cardiocondyla</taxon>
    </lineage>
</organism>
<accession>A0AAW2GEK7</accession>
<dbReference type="Proteomes" id="UP001430953">
    <property type="component" value="Unassembled WGS sequence"/>
</dbReference>
<evidence type="ECO:0000313" key="2">
    <source>
        <dbReference type="EMBL" id="KAL0126035.1"/>
    </source>
</evidence>
<name>A0AAW2GEK7_9HYME</name>
<gene>
    <name evidence="2" type="ORF">PUN28_004847</name>
</gene>
<dbReference type="AlphaFoldDB" id="A0AAW2GEK7"/>
<keyword evidence="3" id="KW-1185">Reference proteome</keyword>
<evidence type="ECO:0000256" key="1">
    <source>
        <dbReference type="SAM" id="MobiDB-lite"/>
    </source>
</evidence>
<evidence type="ECO:0000313" key="3">
    <source>
        <dbReference type="Proteomes" id="UP001430953"/>
    </source>
</evidence>